<gene>
    <name evidence="4" type="ORF">HX89_07975</name>
</gene>
<accession>A0A075JF76</accession>
<evidence type="ECO:0000256" key="2">
    <source>
        <dbReference type="ARBA" id="ARBA00022573"/>
    </source>
</evidence>
<dbReference type="eggNOG" id="COG2099">
    <property type="taxonomic scope" value="Bacteria"/>
</dbReference>
<keyword evidence="2" id="KW-0169">Cobalamin biosynthesis</keyword>
<dbReference type="GO" id="GO:0009236">
    <property type="term" value="P:cobalamin biosynthetic process"/>
    <property type="evidence" value="ECO:0007669"/>
    <property type="project" value="UniProtKB-UniPathway"/>
</dbReference>
<dbReference type="AlphaFoldDB" id="A0A075JF76"/>
<dbReference type="UniPathway" id="UPA00148"/>
<dbReference type="RefSeq" id="WP_038568384.1">
    <property type="nucleotide sequence ID" value="NZ_CP008889.1"/>
</dbReference>
<dbReference type="Proteomes" id="UP000027986">
    <property type="component" value="Chromosome"/>
</dbReference>
<dbReference type="NCBIfam" id="NF005968">
    <property type="entry name" value="PRK08057.1-2"/>
    <property type="match status" value="1"/>
</dbReference>
<keyword evidence="3" id="KW-0560">Oxidoreductase</keyword>
<dbReference type="InterPro" id="IPR003723">
    <property type="entry name" value="Precorrin-6x_reduct"/>
</dbReference>
<evidence type="ECO:0000313" key="5">
    <source>
        <dbReference type="Proteomes" id="UP000027986"/>
    </source>
</evidence>
<keyword evidence="5" id="KW-1185">Reference proteome</keyword>
<dbReference type="PROSITE" id="PS51014">
    <property type="entry name" value="COBK_CBIJ"/>
    <property type="match status" value="1"/>
</dbReference>
<reference evidence="4 5" key="1">
    <citation type="submission" date="2014-07" db="EMBL/GenBank/DDBJ databases">
        <title>Genome Sequencing of Dermacoccus nishinomiyaensis.</title>
        <authorList>
            <person name="Hong K.W."/>
            <person name="Chan K.G."/>
        </authorList>
    </citation>
    <scope>NUCLEOTIDE SEQUENCE [LARGE SCALE GENOMIC DNA]</scope>
    <source>
        <strain evidence="4 5">M25</strain>
    </source>
</reference>
<dbReference type="HOGENOM" id="CLU_068627_1_0_11"/>
<name>A0A075JF76_9MICO</name>
<protein>
    <submittedName>
        <fullName evidence="4">Cobalt-precorrin-6X reductase</fullName>
    </submittedName>
</protein>
<dbReference type="EMBL" id="CP008889">
    <property type="protein sequence ID" value="AIF40891.1"/>
    <property type="molecule type" value="Genomic_DNA"/>
</dbReference>
<dbReference type="KEGG" id="dni:HX89_07975"/>
<sequence length="247" mass="26352">MSSTKVLVLGGTSEARALAARLDELGIAFVSSLAGRVSRPRLPVGDVRIGGFGGVAGLTAALRDDRFTHVVDATHPFAVTMRSHAVAACAAADVPLVRLARPSWREHPDAPTWHWVSTYAGAQALVDAQGWRRPFVTTGRQTLEHYLGWDDTAALVRIVEPLDVPAPQAWTVLHTRGPFDVDAEIATMREHAVDVLLTKDSGGSYTAAKLTAARELGVPVVVVARPAAPAGLREVSTLDEVVTFLRS</sequence>
<dbReference type="GO" id="GO:0016994">
    <property type="term" value="F:precorrin-6A reductase activity"/>
    <property type="evidence" value="ECO:0007669"/>
    <property type="project" value="InterPro"/>
</dbReference>
<dbReference type="NCBIfam" id="TIGR00715">
    <property type="entry name" value="precor6x_red"/>
    <property type="match status" value="1"/>
</dbReference>
<evidence type="ECO:0000256" key="1">
    <source>
        <dbReference type="ARBA" id="ARBA00004953"/>
    </source>
</evidence>
<evidence type="ECO:0000313" key="4">
    <source>
        <dbReference type="EMBL" id="AIF40891.1"/>
    </source>
</evidence>
<evidence type="ECO:0000256" key="3">
    <source>
        <dbReference type="ARBA" id="ARBA00023002"/>
    </source>
</evidence>
<comment type="pathway">
    <text evidence="1">Cofactor biosynthesis; adenosylcobalamin biosynthesis.</text>
</comment>
<dbReference type="OrthoDB" id="5183775at2"/>
<organism evidence="4 5">
    <name type="scientific">Dermacoccus nishinomiyaensis</name>
    <dbReference type="NCBI Taxonomy" id="1274"/>
    <lineage>
        <taxon>Bacteria</taxon>
        <taxon>Bacillati</taxon>
        <taxon>Actinomycetota</taxon>
        <taxon>Actinomycetes</taxon>
        <taxon>Micrococcales</taxon>
        <taxon>Dermacoccaceae</taxon>
        <taxon>Dermacoccus</taxon>
    </lineage>
</organism>
<dbReference type="GeneID" id="41841085"/>
<proteinExistence type="predicted"/>
<dbReference type="Pfam" id="PF02571">
    <property type="entry name" value="CbiJ"/>
    <property type="match status" value="1"/>
</dbReference>
<dbReference type="PANTHER" id="PTHR36925">
    <property type="entry name" value="COBALT-PRECORRIN-6A REDUCTASE"/>
    <property type="match status" value="1"/>
</dbReference>
<dbReference type="PANTHER" id="PTHR36925:SF1">
    <property type="entry name" value="COBALT-PRECORRIN-6A REDUCTASE"/>
    <property type="match status" value="1"/>
</dbReference>